<gene>
    <name evidence="2" type="ORF">AVEN_62860_1</name>
</gene>
<name>A0A4Y2QUS2_ARAVE</name>
<dbReference type="EMBL" id="BGPR01014853">
    <property type="protein sequence ID" value="GBN66986.1"/>
    <property type="molecule type" value="Genomic_DNA"/>
</dbReference>
<accession>A0A4Y2QUS2</accession>
<keyword evidence="3" id="KW-1185">Reference proteome</keyword>
<evidence type="ECO:0000313" key="2">
    <source>
        <dbReference type="EMBL" id="GBN66986.1"/>
    </source>
</evidence>
<feature type="region of interest" description="Disordered" evidence="1">
    <location>
        <begin position="1"/>
        <end position="24"/>
    </location>
</feature>
<comment type="caution">
    <text evidence="2">The sequence shown here is derived from an EMBL/GenBank/DDBJ whole genome shotgun (WGS) entry which is preliminary data.</text>
</comment>
<evidence type="ECO:0000256" key="1">
    <source>
        <dbReference type="SAM" id="MobiDB-lite"/>
    </source>
</evidence>
<dbReference type="Proteomes" id="UP000499080">
    <property type="component" value="Unassembled WGS sequence"/>
</dbReference>
<sequence>MVKKGTSQRGNASDKTGEGSQTTNADKYANELRIMIDKLNPGDYTEESFPTILEWLNNLEKFSTEMVDSGLTYGKSTRNNFVKCHYRELLPILQELCFEIKKRDSDIFDLKLSLAESEQSLLKAKVWTLERENISLRAKLDLNTDMSETIKELLPKLDEIKNYSTQTLKEQLPSIIKDAACPDIKSTLEIVNREIVAEVKKNRVEARSFAQVALQAKDRRQGPSTILTPKEPEGVLLIKPKDDTLKDYETNRKIILDILQANSPGARLRGVVKIFFLGGVKLIAASPDDISSINDTIVEHGDEDTIQKFDLITPNRRSPQFILCNVPKETEENVLKAGLLAKNITLADGNNRPQFNLEFSIPAGDKRYNHWVMSINPKKYEEFRSKEGLYFQFARLRMTEFISVKQCKKCFAFGHTTKGCDPANKQLCDRCGETKEENHRCRGNNCINCRESNRKLRTSHKTDHSCLDRNCNVLIKQKELVMKRTDYGL</sequence>
<dbReference type="AlphaFoldDB" id="A0A4Y2QUS2"/>
<organism evidence="2 3">
    <name type="scientific">Araneus ventricosus</name>
    <name type="common">Orbweaver spider</name>
    <name type="synonym">Epeira ventricosa</name>
    <dbReference type="NCBI Taxonomy" id="182803"/>
    <lineage>
        <taxon>Eukaryota</taxon>
        <taxon>Metazoa</taxon>
        <taxon>Ecdysozoa</taxon>
        <taxon>Arthropoda</taxon>
        <taxon>Chelicerata</taxon>
        <taxon>Arachnida</taxon>
        <taxon>Araneae</taxon>
        <taxon>Araneomorphae</taxon>
        <taxon>Entelegynae</taxon>
        <taxon>Araneoidea</taxon>
        <taxon>Araneidae</taxon>
        <taxon>Araneus</taxon>
    </lineage>
</organism>
<proteinExistence type="predicted"/>
<protein>
    <recommendedName>
        <fullName evidence="4">CCHC-type domain-containing protein</fullName>
    </recommendedName>
</protein>
<evidence type="ECO:0000313" key="3">
    <source>
        <dbReference type="Proteomes" id="UP000499080"/>
    </source>
</evidence>
<evidence type="ECO:0008006" key="4">
    <source>
        <dbReference type="Google" id="ProtNLM"/>
    </source>
</evidence>
<dbReference type="OrthoDB" id="8035887at2759"/>
<reference evidence="2 3" key="1">
    <citation type="journal article" date="2019" name="Sci. Rep.">
        <title>Orb-weaving spider Araneus ventricosus genome elucidates the spidroin gene catalogue.</title>
        <authorList>
            <person name="Kono N."/>
            <person name="Nakamura H."/>
            <person name="Ohtoshi R."/>
            <person name="Moran D.A.P."/>
            <person name="Shinohara A."/>
            <person name="Yoshida Y."/>
            <person name="Fujiwara M."/>
            <person name="Mori M."/>
            <person name="Tomita M."/>
            <person name="Arakawa K."/>
        </authorList>
    </citation>
    <scope>NUCLEOTIDE SEQUENCE [LARGE SCALE GENOMIC DNA]</scope>
</reference>